<dbReference type="OrthoDB" id="9794898at2"/>
<dbReference type="Pfam" id="PF12706">
    <property type="entry name" value="Lactamase_B_2"/>
    <property type="match status" value="1"/>
</dbReference>
<dbReference type="CDD" id="cd07716">
    <property type="entry name" value="RNaseZ_short-form-like_MBL-fold"/>
    <property type="match status" value="1"/>
</dbReference>
<dbReference type="AlphaFoldDB" id="A0A0C2VMF7"/>
<protein>
    <recommendedName>
        <fullName evidence="2">Metallo-beta-lactamase domain-containing protein</fullName>
    </recommendedName>
</protein>
<evidence type="ECO:0000256" key="1">
    <source>
        <dbReference type="ARBA" id="ARBA00022833"/>
    </source>
</evidence>
<sequence>MKVTVVGFWGGYPKMNEASTGYLIEQDGFHLLLDCGSGVLSQLQRYIQPDELDALVITHYHADHIADVGVLQHALLIQEALKGETIILPAYGHQEDESGFSSLQYKELMRAIAYQPEQPLKLGPFTLSFLRTRHSVPCYAVRIESSNAVVVFTADSAYQTSFIEFAKNADLLIAESNFYSGMDAQSAGHMTSEEAASIARDARIKHLLLTHLPHFGNLNQLKKEAEQIYDGKVQLASSGLTITYS</sequence>
<proteinExistence type="predicted"/>
<gene>
    <name evidence="3" type="ORF">KP78_19700</name>
</gene>
<accession>A0A0C2VMF7</accession>
<dbReference type="SMART" id="SM00849">
    <property type="entry name" value="Lactamase_B"/>
    <property type="match status" value="1"/>
</dbReference>
<evidence type="ECO:0000259" key="2">
    <source>
        <dbReference type="SMART" id="SM00849"/>
    </source>
</evidence>
<organism evidence="3 4">
    <name type="scientific">Jeotgalibacillus soli</name>
    <dbReference type="NCBI Taxonomy" id="889306"/>
    <lineage>
        <taxon>Bacteria</taxon>
        <taxon>Bacillati</taxon>
        <taxon>Bacillota</taxon>
        <taxon>Bacilli</taxon>
        <taxon>Bacillales</taxon>
        <taxon>Caryophanaceae</taxon>
        <taxon>Jeotgalibacillus</taxon>
    </lineage>
</organism>
<dbReference type="InterPro" id="IPR036866">
    <property type="entry name" value="RibonucZ/Hydroxyglut_hydro"/>
</dbReference>
<dbReference type="STRING" id="889306.KP78_19700"/>
<dbReference type="GO" id="GO:0042781">
    <property type="term" value="F:3'-tRNA processing endoribonuclease activity"/>
    <property type="evidence" value="ECO:0007669"/>
    <property type="project" value="TreeGrafter"/>
</dbReference>
<reference evidence="3 4" key="1">
    <citation type="submission" date="2015-01" db="EMBL/GenBank/DDBJ databases">
        <title>Genome sequencing of Jeotgalibacillus soli.</title>
        <authorList>
            <person name="Goh K.M."/>
            <person name="Chan K.-G."/>
            <person name="Yaakop A.S."/>
            <person name="Ee R."/>
            <person name="Gan H.M."/>
            <person name="Chan C.S."/>
        </authorList>
    </citation>
    <scope>NUCLEOTIDE SEQUENCE [LARGE SCALE GENOMIC DNA]</scope>
    <source>
        <strain evidence="3 4">P9</strain>
    </source>
</reference>
<name>A0A0C2VMF7_9BACL</name>
<feature type="domain" description="Metallo-beta-lactamase" evidence="2">
    <location>
        <begin position="18"/>
        <end position="211"/>
    </location>
</feature>
<comment type="caution">
    <text evidence="3">The sequence shown here is derived from an EMBL/GenBank/DDBJ whole genome shotgun (WGS) entry which is preliminary data.</text>
</comment>
<evidence type="ECO:0000313" key="4">
    <source>
        <dbReference type="Proteomes" id="UP000031938"/>
    </source>
</evidence>
<dbReference type="PANTHER" id="PTHR46018">
    <property type="entry name" value="ZINC PHOSPHODIESTERASE ELAC PROTEIN 1"/>
    <property type="match status" value="1"/>
</dbReference>
<dbReference type="Gene3D" id="3.60.15.10">
    <property type="entry name" value="Ribonuclease Z/Hydroxyacylglutathione hydrolase-like"/>
    <property type="match status" value="1"/>
</dbReference>
<keyword evidence="4" id="KW-1185">Reference proteome</keyword>
<dbReference type="Proteomes" id="UP000031938">
    <property type="component" value="Unassembled WGS sequence"/>
</dbReference>
<dbReference type="RefSeq" id="WP_041088302.1">
    <property type="nucleotide sequence ID" value="NZ_JXRP01000017.1"/>
</dbReference>
<evidence type="ECO:0000313" key="3">
    <source>
        <dbReference type="EMBL" id="KIL45621.1"/>
    </source>
</evidence>
<keyword evidence="1" id="KW-0862">Zinc</keyword>
<dbReference type="EMBL" id="JXRP01000017">
    <property type="protein sequence ID" value="KIL45621.1"/>
    <property type="molecule type" value="Genomic_DNA"/>
</dbReference>
<dbReference type="InterPro" id="IPR001279">
    <property type="entry name" value="Metallo-B-lactamas"/>
</dbReference>
<dbReference type="PATRIC" id="fig|889306.3.peg.1989"/>
<dbReference type="PANTHER" id="PTHR46018:SF4">
    <property type="entry name" value="METALLO-HYDROLASE YHFI-RELATED"/>
    <property type="match status" value="1"/>
</dbReference>
<dbReference type="SUPFAM" id="SSF56281">
    <property type="entry name" value="Metallo-hydrolase/oxidoreductase"/>
    <property type="match status" value="1"/>
</dbReference>